<dbReference type="SUPFAM" id="SSF160719">
    <property type="entry name" value="gpW/gp25-like"/>
    <property type="match status" value="1"/>
</dbReference>
<keyword evidence="2" id="KW-1185">Reference proteome</keyword>
<sequence length="150" mass="16356">MDEHGDFGVDLLVLPDTSRANNRIFGFDFQLKSDGSTDLATVEGVGNLKQALLLRLMTRPGDLEALGHPDYGSYLFELIGKPNTPTMHNQAKALFLRTLAQEPRIRGATTVDVQQDPADCNAIVIKAELEVANPTKTVRLQFVFGTGASQ</sequence>
<dbReference type="EMBL" id="LR593886">
    <property type="protein sequence ID" value="VTR92933.1"/>
    <property type="molecule type" value="Genomic_DNA"/>
</dbReference>
<evidence type="ECO:0000313" key="2">
    <source>
        <dbReference type="Proteomes" id="UP000464178"/>
    </source>
</evidence>
<evidence type="ECO:0008006" key="3">
    <source>
        <dbReference type="Google" id="ProtNLM"/>
    </source>
</evidence>
<dbReference type="Pfam" id="PF10934">
    <property type="entry name" value="Sheath_initiator"/>
    <property type="match status" value="1"/>
</dbReference>
<evidence type="ECO:0000313" key="1">
    <source>
        <dbReference type="EMBL" id="VTR92933.1"/>
    </source>
</evidence>
<dbReference type="AlphaFoldDB" id="A0A6P2CVK3"/>
<organism evidence="1 2">
    <name type="scientific">Gemmata massiliana</name>
    <dbReference type="NCBI Taxonomy" id="1210884"/>
    <lineage>
        <taxon>Bacteria</taxon>
        <taxon>Pseudomonadati</taxon>
        <taxon>Planctomycetota</taxon>
        <taxon>Planctomycetia</taxon>
        <taxon>Gemmatales</taxon>
        <taxon>Gemmataceae</taxon>
        <taxon>Gemmata</taxon>
    </lineage>
</organism>
<dbReference type="RefSeq" id="WP_162667729.1">
    <property type="nucleotide sequence ID" value="NZ_LR593886.1"/>
</dbReference>
<dbReference type="Gene3D" id="3.10.450.40">
    <property type="match status" value="1"/>
</dbReference>
<dbReference type="Proteomes" id="UP000464178">
    <property type="component" value="Chromosome"/>
</dbReference>
<name>A0A6P2CVK3_9BACT</name>
<accession>A0A6P2CVK3</accession>
<dbReference type="KEGG" id="gms:SOIL9_47810"/>
<gene>
    <name evidence="1" type="ORF">SOIL9_47810</name>
</gene>
<reference evidence="1 2" key="1">
    <citation type="submission" date="2019-05" db="EMBL/GenBank/DDBJ databases">
        <authorList>
            <consortium name="Science for Life Laboratories"/>
        </authorList>
    </citation>
    <scope>NUCLEOTIDE SEQUENCE [LARGE SCALE GENOMIC DNA]</scope>
    <source>
        <strain evidence="1">Soil9</strain>
    </source>
</reference>
<proteinExistence type="predicted"/>
<protein>
    <recommendedName>
        <fullName evidence="3">IraD/Gp25-like domain-containing protein</fullName>
    </recommendedName>
</protein>
<dbReference type="InterPro" id="IPR020288">
    <property type="entry name" value="Sheath_initiator"/>
</dbReference>